<evidence type="ECO:0000313" key="3">
    <source>
        <dbReference type="Proteomes" id="UP000019666"/>
    </source>
</evidence>
<sequence>MATTPVHLPIERVVLEHHGDVPVLGLELVDARLVYGDLAPSDDIEPREHPQKGGLAAAGGTDEDDELSVLEAGVHAVHDGRIAVGRAPFRRALHVA</sequence>
<evidence type="ECO:0000256" key="1">
    <source>
        <dbReference type="SAM" id="MobiDB-lite"/>
    </source>
</evidence>
<dbReference type="HOGENOM" id="CLU_2357969_0_0_5"/>
<evidence type="ECO:0000313" key="2">
    <source>
        <dbReference type="EMBL" id="EYD75220.1"/>
    </source>
</evidence>
<dbReference type="AlphaFoldDB" id="A0A017HLL9"/>
<proteinExistence type="predicted"/>
<organism evidence="2 3">
    <name type="scientific">Rubellimicrobium mesophilum DSM 19309</name>
    <dbReference type="NCBI Taxonomy" id="442562"/>
    <lineage>
        <taxon>Bacteria</taxon>
        <taxon>Pseudomonadati</taxon>
        <taxon>Pseudomonadota</taxon>
        <taxon>Alphaproteobacteria</taxon>
        <taxon>Rhodobacterales</taxon>
        <taxon>Roseobacteraceae</taxon>
        <taxon>Rubellimicrobium</taxon>
    </lineage>
</organism>
<feature type="region of interest" description="Disordered" evidence="1">
    <location>
        <begin position="39"/>
        <end position="64"/>
    </location>
</feature>
<reference evidence="2 3" key="1">
    <citation type="submission" date="2013-02" db="EMBL/GenBank/DDBJ databases">
        <authorList>
            <person name="Fiebig A."/>
            <person name="Goeker M."/>
            <person name="Klenk H.-P.P."/>
        </authorList>
    </citation>
    <scope>NUCLEOTIDE SEQUENCE [LARGE SCALE GENOMIC DNA]</scope>
    <source>
        <strain evidence="2 3">DSM 19309</strain>
    </source>
</reference>
<name>A0A017HLL9_9RHOB</name>
<keyword evidence="3" id="KW-1185">Reference proteome</keyword>
<protein>
    <submittedName>
        <fullName evidence="2">Uncharacterized protein</fullName>
    </submittedName>
</protein>
<dbReference type="AntiFam" id="ANF00095">
    <property type="entry name" value="Shadow ORF (opposite ABC transporters)"/>
</dbReference>
<gene>
    <name evidence="2" type="ORF">Rumeso_03202</name>
</gene>
<dbReference type="Proteomes" id="UP000019666">
    <property type="component" value="Unassembled WGS sequence"/>
</dbReference>
<comment type="caution">
    <text evidence="2">The sequence shown here is derived from an EMBL/GenBank/DDBJ whole genome shotgun (WGS) entry which is preliminary data.</text>
</comment>
<dbReference type="EMBL" id="AOSK01000090">
    <property type="protein sequence ID" value="EYD75220.1"/>
    <property type="molecule type" value="Genomic_DNA"/>
</dbReference>
<accession>A0A017HLL9</accession>